<gene>
    <name evidence="1" type="ORF">M8C21_007296</name>
</gene>
<organism evidence="1 2">
    <name type="scientific">Ambrosia artemisiifolia</name>
    <name type="common">Common ragweed</name>
    <dbReference type="NCBI Taxonomy" id="4212"/>
    <lineage>
        <taxon>Eukaryota</taxon>
        <taxon>Viridiplantae</taxon>
        <taxon>Streptophyta</taxon>
        <taxon>Embryophyta</taxon>
        <taxon>Tracheophyta</taxon>
        <taxon>Spermatophyta</taxon>
        <taxon>Magnoliopsida</taxon>
        <taxon>eudicotyledons</taxon>
        <taxon>Gunneridae</taxon>
        <taxon>Pentapetalae</taxon>
        <taxon>asterids</taxon>
        <taxon>campanulids</taxon>
        <taxon>Asterales</taxon>
        <taxon>Asteraceae</taxon>
        <taxon>Asteroideae</taxon>
        <taxon>Heliantheae alliance</taxon>
        <taxon>Heliantheae</taxon>
        <taxon>Ambrosia</taxon>
    </lineage>
</organism>
<name>A0AAD5CRG2_AMBAR</name>
<dbReference type="AlphaFoldDB" id="A0AAD5CRG2"/>
<reference evidence="1" key="1">
    <citation type="submission" date="2022-06" db="EMBL/GenBank/DDBJ databases">
        <title>Uncovering the hologenomic basis of an extraordinary plant invasion.</title>
        <authorList>
            <person name="Bieker V.C."/>
            <person name="Martin M.D."/>
            <person name="Gilbert T."/>
            <person name="Hodgins K."/>
            <person name="Battlay P."/>
            <person name="Petersen B."/>
            <person name="Wilson J."/>
        </authorList>
    </citation>
    <scope>NUCLEOTIDE SEQUENCE</scope>
    <source>
        <strain evidence="1">AA19_3_7</strain>
        <tissue evidence="1">Leaf</tissue>
    </source>
</reference>
<sequence length="175" mass="19062">MESGFYHDQTLSGGSNRHAISFKPSVVDSTREVIMMGDYYRMNNNNNNVSSMVFSGNYGMVYSGSVYAQIGNSSTSNVSDSIAGLKHDAGLAVEWSAEEQCKLEEGICKTGQWKALSGDRDQKDDITEACSQMVLQLHNIYDSDKIKVKIKVISGTLSGGGCSSKENPNRMDCFG</sequence>
<comment type="caution">
    <text evidence="1">The sequence shown here is derived from an EMBL/GenBank/DDBJ whole genome shotgun (WGS) entry which is preliminary data.</text>
</comment>
<proteinExistence type="predicted"/>
<evidence type="ECO:0000313" key="2">
    <source>
        <dbReference type="Proteomes" id="UP001206925"/>
    </source>
</evidence>
<protein>
    <submittedName>
        <fullName evidence="1">Uncharacterized protein</fullName>
    </submittedName>
</protein>
<accession>A0AAD5CRG2</accession>
<dbReference type="Proteomes" id="UP001206925">
    <property type="component" value="Unassembled WGS sequence"/>
</dbReference>
<evidence type="ECO:0000313" key="1">
    <source>
        <dbReference type="EMBL" id="KAI7745875.1"/>
    </source>
</evidence>
<keyword evidence="2" id="KW-1185">Reference proteome</keyword>
<dbReference type="EMBL" id="JAMZMK010007093">
    <property type="protein sequence ID" value="KAI7745875.1"/>
    <property type="molecule type" value="Genomic_DNA"/>
</dbReference>